<dbReference type="GO" id="GO:0055085">
    <property type="term" value="P:transmembrane transport"/>
    <property type="evidence" value="ECO:0007669"/>
    <property type="project" value="InterPro"/>
</dbReference>
<keyword evidence="4" id="KW-1185">Reference proteome</keyword>
<organism evidence="3 4">
    <name type="scientific">Marinobacter oulmenensis</name>
    <dbReference type="NCBI Taxonomy" id="643747"/>
    <lineage>
        <taxon>Bacteria</taxon>
        <taxon>Pseudomonadati</taxon>
        <taxon>Pseudomonadota</taxon>
        <taxon>Gammaproteobacteria</taxon>
        <taxon>Pseudomonadales</taxon>
        <taxon>Marinobacteraceae</taxon>
        <taxon>Marinobacter</taxon>
    </lineage>
</organism>
<proteinExistence type="predicted"/>
<feature type="chain" id="PRO_5032396629" evidence="2">
    <location>
        <begin position="24"/>
        <end position="338"/>
    </location>
</feature>
<dbReference type="PANTHER" id="PTHR33376:SF15">
    <property type="entry name" value="BLL6794 PROTEIN"/>
    <property type="match status" value="1"/>
</dbReference>
<dbReference type="PANTHER" id="PTHR33376">
    <property type="match status" value="1"/>
</dbReference>
<dbReference type="EMBL" id="JACHFE010000001">
    <property type="protein sequence ID" value="MBB5319623.1"/>
    <property type="molecule type" value="Genomic_DNA"/>
</dbReference>
<dbReference type="Pfam" id="PF03480">
    <property type="entry name" value="DctP"/>
    <property type="match status" value="1"/>
</dbReference>
<dbReference type="InterPro" id="IPR018389">
    <property type="entry name" value="DctP_fam"/>
</dbReference>
<evidence type="ECO:0000313" key="4">
    <source>
        <dbReference type="Proteomes" id="UP000591735"/>
    </source>
</evidence>
<comment type="caution">
    <text evidence="3">The sequence shown here is derived from an EMBL/GenBank/DDBJ whole genome shotgun (WGS) entry which is preliminary data.</text>
</comment>
<dbReference type="AlphaFoldDB" id="A0A840U5Y5"/>
<dbReference type="Gene3D" id="3.40.190.170">
    <property type="entry name" value="Bacterial extracellular solute-binding protein, family 7"/>
    <property type="match status" value="1"/>
</dbReference>
<keyword evidence="1 2" id="KW-0732">Signal</keyword>
<dbReference type="NCBIfam" id="NF037995">
    <property type="entry name" value="TRAP_S1"/>
    <property type="match status" value="1"/>
</dbReference>
<gene>
    <name evidence="3" type="ORF">HNR38_000091</name>
</gene>
<evidence type="ECO:0000256" key="1">
    <source>
        <dbReference type="ARBA" id="ARBA00022729"/>
    </source>
</evidence>
<evidence type="ECO:0000313" key="3">
    <source>
        <dbReference type="EMBL" id="MBB5319623.1"/>
    </source>
</evidence>
<evidence type="ECO:0000256" key="2">
    <source>
        <dbReference type="SAM" id="SignalP"/>
    </source>
</evidence>
<name>A0A840U5Y5_9GAMM</name>
<sequence>MKLKQWAAIAATTATLATFNTQAADVTLRFAHPWPATSAIHAGLEEWSDSLTEASDGRIGVEIYPSQTLSKAAASYDAVTSGIADVTATVQGYTANRFPLTQIIELPGMLNTAAQGSCALQNLYDEGALGNEYDETHVLFVYTNGPGHLHTRDQKVTTPDDIRGMVLRRPTTVVGALMEDLGAQPTGMPAPDIYQSLQRDLISGVAISWDGAKIFRVNELANYHTELNLYSLSFVVAMNKDVYQSLPEDLKAVMDDHSGMKWSQHMAEVFDELDKQGRAEALQTGDTVVDLDDTIRDAWKPALDRVTEEYLSSLEASGLPARETYQRARSLSERCREI</sequence>
<dbReference type="RefSeq" id="WP_183698655.1">
    <property type="nucleotide sequence ID" value="NZ_JACHFE010000001.1"/>
</dbReference>
<feature type="signal peptide" evidence="2">
    <location>
        <begin position="1"/>
        <end position="23"/>
    </location>
</feature>
<protein>
    <submittedName>
        <fullName evidence="3">TRAP-type C4-dicarboxylate transport system substrate-binding protein</fullName>
    </submittedName>
</protein>
<accession>A0A840U5Y5</accession>
<dbReference type="CDD" id="cd13665">
    <property type="entry name" value="PBP2_TRAP_Dctp3_4"/>
    <property type="match status" value="1"/>
</dbReference>
<reference evidence="3 4" key="1">
    <citation type="submission" date="2020-08" db="EMBL/GenBank/DDBJ databases">
        <title>Genomic Encyclopedia of Type Strains, Phase IV (KMG-IV): sequencing the most valuable type-strain genomes for metagenomic binning, comparative biology and taxonomic classification.</title>
        <authorList>
            <person name="Goeker M."/>
        </authorList>
    </citation>
    <scope>NUCLEOTIDE SEQUENCE [LARGE SCALE GENOMIC DNA]</scope>
    <source>
        <strain evidence="3 4">DSM 22359</strain>
    </source>
</reference>
<dbReference type="InterPro" id="IPR038404">
    <property type="entry name" value="TRAP_DctP_sf"/>
</dbReference>
<dbReference type="Proteomes" id="UP000591735">
    <property type="component" value="Unassembled WGS sequence"/>
</dbReference>